<feature type="transmembrane region" description="Helical" evidence="8">
    <location>
        <begin position="169"/>
        <end position="202"/>
    </location>
</feature>
<evidence type="ECO:0000256" key="5">
    <source>
        <dbReference type="ARBA" id="ARBA00022692"/>
    </source>
</evidence>
<evidence type="ECO:0000256" key="6">
    <source>
        <dbReference type="ARBA" id="ARBA00022989"/>
    </source>
</evidence>
<keyword evidence="7 8" id="KW-0472">Membrane</keyword>
<gene>
    <name evidence="9" type="ORF">GCM10023217_00040</name>
</gene>
<comment type="similarity">
    <text evidence="2">Belongs to the binding-protein-dependent transport system permease family. FecCD subfamily.</text>
</comment>
<evidence type="ECO:0000256" key="4">
    <source>
        <dbReference type="ARBA" id="ARBA00022475"/>
    </source>
</evidence>
<dbReference type="PANTHER" id="PTHR30472:SF24">
    <property type="entry name" value="FERRIC ENTEROBACTIN TRANSPORT SYSTEM PERMEASE PROTEIN FEPG"/>
    <property type="match status" value="1"/>
</dbReference>
<feature type="transmembrane region" description="Helical" evidence="8">
    <location>
        <begin position="214"/>
        <end position="235"/>
    </location>
</feature>
<evidence type="ECO:0000256" key="2">
    <source>
        <dbReference type="ARBA" id="ARBA00007935"/>
    </source>
</evidence>
<organism evidence="9 10">
    <name type="scientific">Gordonia alkaliphila</name>
    <dbReference type="NCBI Taxonomy" id="1053547"/>
    <lineage>
        <taxon>Bacteria</taxon>
        <taxon>Bacillati</taxon>
        <taxon>Actinomycetota</taxon>
        <taxon>Actinomycetes</taxon>
        <taxon>Mycobacteriales</taxon>
        <taxon>Gordoniaceae</taxon>
        <taxon>Gordonia</taxon>
    </lineage>
</organism>
<feature type="transmembrane region" description="Helical" evidence="8">
    <location>
        <begin position="138"/>
        <end position="157"/>
    </location>
</feature>
<feature type="transmembrane region" description="Helical" evidence="8">
    <location>
        <begin position="112"/>
        <end position="131"/>
    </location>
</feature>
<dbReference type="SUPFAM" id="SSF81345">
    <property type="entry name" value="ABC transporter involved in vitamin B12 uptake, BtuC"/>
    <property type="match status" value="1"/>
</dbReference>
<dbReference type="InterPro" id="IPR037294">
    <property type="entry name" value="ABC_BtuC-like"/>
</dbReference>
<evidence type="ECO:0000313" key="10">
    <source>
        <dbReference type="Proteomes" id="UP001500822"/>
    </source>
</evidence>
<dbReference type="EMBL" id="BAABIE010000001">
    <property type="protein sequence ID" value="GAA4737182.1"/>
    <property type="molecule type" value="Genomic_DNA"/>
</dbReference>
<feature type="transmembrane region" description="Helical" evidence="8">
    <location>
        <begin position="322"/>
        <end position="341"/>
    </location>
</feature>
<evidence type="ECO:0000256" key="8">
    <source>
        <dbReference type="SAM" id="Phobius"/>
    </source>
</evidence>
<sequence>MSVDHGYRALNVRLARVPVSGTIRLRTAVVSGVLAVVLLLTAVVALCLGTIELTPGEVLAALTGQADPRTEMLVLEWRLPRVAFAVVCGVALAVAGTIFQSLTRNPLGSPDILGFSTGAYTGAIAVMLWFGSTRYTDIALGSLGGGLLTAGVVYLLAYHRGSVQPFRLIIMGIGVAAMLSSLNAALLLFIDVDTAMLAAVWAAGSLNDLGAEQLWPLLGALAVVLVAVAAIASPLTQLELGDDNARALGIPVETIRGAAVVLGVGLTALVTAAVGPIAFVALAAPQIAKRLTRSTGLVLIPSALVGALVLLASDVLAQRAGFPVGVVTVSLGGLYLTWLLASEYRRRA</sequence>
<feature type="transmembrane region" description="Helical" evidence="8">
    <location>
        <begin position="28"/>
        <end position="48"/>
    </location>
</feature>
<dbReference type="InterPro" id="IPR000522">
    <property type="entry name" value="ABC_transptr_permease_BtuC"/>
</dbReference>
<keyword evidence="10" id="KW-1185">Reference proteome</keyword>
<dbReference type="CDD" id="cd06550">
    <property type="entry name" value="TM_ABC_iron-siderophores_like"/>
    <property type="match status" value="1"/>
</dbReference>
<protein>
    <submittedName>
        <fullName evidence="9">Iron chelate uptake ABC transporter family permease subunit</fullName>
    </submittedName>
</protein>
<dbReference type="PANTHER" id="PTHR30472">
    <property type="entry name" value="FERRIC ENTEROBACTIN TRANSPORT SYSTEM PERMEASE PROTEIN"/>
    <property type="match status" value="1"/>
</dbReference>
<feature type="transmembrane region" description="Helical" evidence="8">
    <location>
        <begin position="255"/>
        <end position="284"/>
    </location>
</feature>
<reference evidence="10" key="1">
    <citation type="journal article" date="2019" name="Int. J. Syst. Evol. Microbiol.">
        <title>The Global Catalogue of Microorganisms (GCM) 10K type strain sequencing project: providing services to taxonomists for standard genome sequencing and annotation.</title>
        <authorList>
            <consortium name="The Broad Institute Genomics Platform"/>
            <consortium name="The Broad Institute Genome Sequencing Center for Infectious Disease"/>
            <person name="Wu L."/>
            <person name="Ma J."/>
        </authorList>
    </citation>
    <scope>NUCLEOTIDE SEQUENCE [LARGE SCALE GENOMIC DNA]</scope>
    <source>
        <strain evidence="10">JCM 18077</strain>
    </source>
</reference>
<dbReference type="Pfam" id="PF01032">
    <property type="entry name" value="FecCD"/>
    <property type="match status" value="1"/>
</dbReference>
<accession>A0ABP8YWG0</accession>
<keyword evidence="5 8" id="KW-0812">Transmembrane</keyword>
<dbReference type="Proteomes" id="UP001500822">
    <property type="component" value="Unassembled WGS sequence"/>
</dbReference>
<evidence type="ECO:0000256" key="1">
    <source>
        <dbReference type="ARBA" id="ARBA00004651"/>
    </source>
</evidence>
<comment type="subcellular location">
    <subcellularLocation>
        <location evidence="1">Cell membrane</location>
        <topology evidence="1">Multi-pass membrane protein</topology>
    </subcellularLocation>
</comment>
<feature type="transmembrane region" description="Helical" evidence="8">
    <location>
        <begin position="296"/>
        <end position="316"/>
    </location>
</feature>
<keyword evidence="3" id="KW-0813">Transport</keyword>
<evidence type="ECO:0000313" key="9">
    <source>
        <dbReference type="EMBL" id="GAA4737182.1"/>
    </source>
</evidence>
<evidence type="ECO:0000256" key="7">
    <source>
        <dbReference type="ARBA" id="ARBA00023136"/>
    </source>
</evidence>
<name>A0ABP8YWG0_9ACTN</name>
<evidence type="ECO:0000256" key="3">
    <source>
        <dbReference type="ARBA" id="ARBA00022448"/>
    </source>
</evidence>
<comment type="caution">
    <text evidence="9">The sequence shown here is derived from an EMBL/GenBank/DDBJ whole genome shotgun (WGS) entry which is preliminary data.</text>
</comment>
<feature type="transmembrane region" description="Helical" evidence="8">
    <location>
        <begin position="82"/>
        <end position="100"/>
    </location>
</feature>
<dbReference type="Gene3D" id="1.10.3470.10">
    <property type="entry name" value="ABC transporter involved in vitamin B12 uptake, BtuC"/>
    <property type="match status" value="1"/>
</dbReference>
<keyword evidence="6 8" id="KW-1133">Transmembrane helix</keyword>
<keyword evidence="4" id="KW-1003">Cell membrane</keyword>
<proteinExistence type="inferred from homology"/>